<dbReference type="Pfam" id="PF01541">
    <property type="entry name" value="GIY-YIG"/>
    <property type="match status" value="1"/>
</dbReference>
<dbReference type="Proteomes" id="UP000320801">
    <property type="component" value="Unassembled WGS sequence"/>
</dbReference>
<dbReference type="Pfam" id="PF02151">
    <property type="entry name" value="UVR"/>
    <property type="match status" value="1"/>
</dbReference>
<dbReference type="GO" id="GO:0009381">
    <property type="term" value="F:excinuclease ABC activity"/>
    <property type="evidence" value="ECO:0007669"/>
    <property type="project" value="InterPro"/>
</dbReference>
<evidence type="ECO:0000259" key="7">
    <source>
        <dbReference type="PROSITE" id="PS50164"/>
    </source>
</evidence>
<dbReference type="GO" id="GO:0006289">
    <property type="term" value="P:nucleotide-excision repair"/>
    <property type="evidence" value="ECO:0007669"/>
    <property type="project" value="InterPro"/>
</dbReference>
<keyword evidence="4" id="KW-0267">Excision nuclease</keyword>
<dbReference type="Gene3D" id="3.40.1440.10">
    <property type="entry name" value="GIY-YIG endonuclease"/>
    <property type="match status" value="1"/>
</dbReference>
<evidence type="ECO:0000256" key="2">
    <source>
        <dbReference type="ARBA" id="ARBA00022763"/>
    </source>
</evidence>
<dbReference type="Pfam" id="PF22920">
    <property type="entry name" value="UvrC_RNaseH"/>
    <property type="match status" value="1"/>
</dbReference>
<dbReference type="InterPro" id="IPR001162">
    <property type="entry name" value="UvrC_RNase_H_dom"/>
</dbReference>
<dbReference type="SUPFAM" id="SSF46600">
    <property type="entry name" value="C-terminal UvrC-binding domain of UvrB"/>
    <property type="match status" value="1"/>
</dbReference>
<keyword evidence="5" id="KW-0234">DNA repair</keyword>
<evidence type="ECO:0000256" key="3">
    <source>
        <dbReference type="ARBA" id="ARBA00022769"/>
    </source>
</evidence>
<evidence type="ECO:0000259" key="8">
    <source>
        <dbReference type="PROSITE" id="PS50165"/>
    </source>
</evidence>
<feature type="domain" description="UvrC family homology region profile" evidence="8">
    <location>
        <begin position="233"/>
        <end position="449"/>
    </location>
</feature>
<dbReference type="InterPro" id="IPR050066">
    <property type="entry name" value="UvrABC_protein_C"/>
</dbReference>
<keyword evidence="2" id="KW-0227">DNA damage</keyword>
<dbReference type="SUPFAM" id="SSF82771">
    <property type="entry name" value="GIY-YIG endonuclease"/>
    <property type="match status" value="1"/>
</dbReference>
<evidence type="ECO:0000313" key="10">
    <source>
        <dbReference type="Proteomes" id="UP000320801"/>
    </source>
</evidence>
<dbReference type="InterPro" id="IPR010994">
    <property type="entry name" value="RuvA_2-like"/>
</dbReference>
<organism evidence="9 10">
    <name type="scientific">Mycoplasmopsis mucosicanis</name>
    <dbReference type="NCBI Taxonomy" id="458208"/>
    <lineage>
        <taxon>Bacteria</taxon>
        <taxon>Bacillati</taxon>
        <taxon>Mycoplasmatota</taxon>
        <taxon>Mycoplasmoidales</taxon>
        <taxon>Metamycoplasmataceae</taxon>
        <taxon>Mycoplasmopsis</taxon>
    </lineage>
</organism>
<dbReference type="SUPFAM" id="SSF47781">
    <property type="entry name" value="RuvA domain 2-like"/>
    <property type="match status" value="1"/>
</dbReference>
<dbReference type="InterPro" id="IPR000305">
    <property type="entry name" value="GIY-YIG_endonuc"/>
</dbReference>
<dbReference type="PROSITE" id="PS50151">
    <property type="entry name" value="UVR"/>
    <property type="match status" value="1"/>
</dbReference>
<feature type="domain" description="UVR" evidence="6">
    <location>
        <begin position="182"/>
        <end position="217"/>
    </location>
</feature>
<dbReference type="InterPro" id="IPR038476">
    <property type="entry name" value="UvrC_RNase_H_dom_sf"/>
</dbReference>
<dbReference type="PROSITE" id="PS50165">
    <property type="entry name" value="UVRC"/>
    <property type="match status" value="1"/>
</dbReference>
<dbReference type="Gene3D" id="3.30.420.340">
    <property type="entry name" value="UvrC, RNAse H endonuclease domain"/>
    <property type="match status" value="1"/>
</dbReference>
<feature type="domain" description="GIY-YIG" evidence="7">
    <location>
        <begin position="14"/>
        <end position="92"/>
    </location>
</feature>
<dbReference type="FunFam" id="3.40.1440.10:FF:000001">
    <property type="entry name" value="UvrABC system protein C"/>
    <property type="match status" value="1"/>
</dbReference>
<accession>A0A507SY84</accession>
<dbReference type="InterPro" id="IPR036876">
    <property type="entry name" value="UVR_dom_sf"/>
</dbReference>
<evidence type="ECO:0000313" key="9">
    <source>
        <dbReference type="EMBL" id="TQC54193.1"/>
    </source>
</evidence>
<dbReference type="RefSeq" id="WP_141483605.1">
    <property type="nucleotide sequence ID" value="NZ_SMDN01000001.1"/>
</dbReference>
<dbReference type="PANTHER" id="PTHR30562:SF1">
    <property type="entry name" value="UVRABC SYSTEM PROTEIN C"/>
    <property type="match status" value="1"/>
</dbReference>
<dbReference type="InterPro" id="IPR001943">
    <property type="entry name" value="UVR_dom"/>
</dbReference>
<dbReference type="PROSITE" id="PS50164">
    <property type="entry name" value="GIY_YIG"/>
    <property type="match status" value="1"/>
</dbReference>
<dbReference type="InterPro" id="IPR035901">
    <property type="entry name" value="GIY-YIG_endonuc_sf"/>
</dbReference>
<keyword evidence="3" id="KW-0228">DNA excision</keyword>
<dbReference type="OrthoDB" id="9804933at2"/>
<keyword evidence="10" id="KW-1185">Reference proteome</keyword>
<sequence>MSNFIKEKLKTVPKLPGVYLWKDAENTVIYVGKAKNLNRRMNQYLEGSINSYKTHAMVQKISDFEIFIVRNDKEALLLEKQFIEKYNPEFNILLLDDRRYPYIKVELKNGKLDILIVRKITKKESSSIFYFGPFPQGYGAGVILKLLQREAFFENGLKISNTDIEFWKQKFQHIKNIITFQKKYIQELRQKMLQASNKLQFEIALDIKNSLQYLEKISQEQIIELKNFQNIDVFAFKIIENKMHLTVLFYRHGNLIGNDNLSIDLYIDEYETLLNLFNAYYLNTIKPDAIILDNNLEHYNFQNATDFKFIFPKSGNYEKIMQLAYLNLEQYCSKNIAHIKSIEEKNFTLTKELSKYTNGKLCSKIIAFDNSNYANTLPVGVAVAYVNGLKNKHYYRKFNHFSIESRHSDVEYMRQSALKYFTNLEKNLTPDLIIADGGLAQVHEVKRVLKELNLNFSVIGLIKDNYHRTSKIVDVNEKTSIIKPQNLKNFLAAIQIEVDRFAKSHYHNHKKISSLEGKLQRIKGLGEKYEQKLLQYFKTYTNIYNASFDQLCLVVPKNIAKKIFDKEYLKGD</sequence>
<evidence type="ECO:0000256" key="4">
    <source>
        <dbReference type="ARBA" id="ARBA00022881"/>
    </source>
</evidence>
<evidence type="ECO:0000256" key="5">
    <source>
        <dbReference type="ARBA" id="ARBA00023204"/>
    </source>
</evidence>
<dbReference type="EMBL" id="SMDN01000001">
    <property type="protein sequence ID" value="TQC54193.1"/>
    <property type="molecule type" value="Genomic_DNA"/>
</dbReference>
<proteinExistence type="predicted"/>
<gene>
    <name evidence="9" type="ORF">E1I18_00240</name>
</gene>
<evidence type="ECO:0000259" key="6">
    <source>
        <dbReference type="PROSITE" id="PS50151"/>
    </source>
</evidence>
<comment type="caution">
    <text evidence="9">The sequence shown here is derived from an EMBL/GenBank/DDBJ whole genome shotgun (WGS) entry which is preliminary data.</text>
</comment>
<dbReference type="GO" id="GO:0009380">
    <property type="term" value="C:excinuclease repair complex"/>
    <property type="evidence" value="ECO:0007669"/>
    <property type="project" value="TreeGrafter"/>
</dbReference>
<name>A0A507SY84_9BACT</name>
<dbReference type="AlphaFoldDB" id="A0A507SY84"/>
<dbReference type="CDD" id="cd10434">
    <property type="entry name" value="GIY-YIG_UvrC_Cho"/>
    <property type="match status" value="1"/>
</dbReference>
<keyword evidence="1" id="KW-0963">Cytoplasm</keyword>
<dbReference type="Pfam" id="PF08459">
    <property type="entry name" value="UvrC_RNaseH_dom"/>
    <property type="match status" value="1"/>
</dbReference>
<dbReference type="PANTHER" id="PTHR30562">
    <property type="entry name" value="UVRC/OXIDOREDUCTASE"/>
    <property type="match status" value="1"/>
</dbReference>
<dbReference type="SMART" id="SM00465">
    <property type="entry name" value="GIYc"/>
    <property type="match status" value="1"/>
</dbReference>
<protein>
    <submittedName>
        <fullName evidence="9">Excinuclease ABC subunit C</fullName>
    </submittedName>
</protein>
<dbReference type="Gene3D" id="1.10.150.20">
    <property type="entry name" value="5' to 3' exonuclease, C-terminal subdomain"/>
    <property type="match status" value="1"/>
</dbReference>
<reference evidence="9 10" key="1">
    <citation type="submission" date="2019-03" db="EMBL/GenBank/DDBJ databases">
        <title>Characterization of a novel Mycoplasma cynos real-time PCR assay.</title>
        <authorList>
            <person name="Tallmadge R.L."/>
            <person name="Mitchell P.K."/>
            <person name="Goodman L."/>
        </authorList>
    </citation>
    <scope>NUCLEOTIDE SEQUENCE [LARGE SCALE GENOMIC DNA]</scope>
    <source>
        <strain evidence="9 10">1642</strain>
    </source>
</reference>
<evidence type="ECO:0000256" key="1">
    <source>
        <dbReference type="ARBA" id="ARBA00022490"/>
    </source>
</evidence>
<dbReference type="InterPro" id="IPR047296">
    <property type="entry name" value="GIY-YIG_UvrC_Cho"/>
</dbReference>